<dbReference type="EMBL" id="QGGO01000048">
    <property type="protein sequence ID" value="PWK16684.1"/>
    <property type="molecule type" value="Genomic_DNA"/>
</dbReference>
<protein>
    <recommendedName>
        <fullName evidence="3">DUF932 domain-containing protein</fullName>
    </recommendedName>
</protein>
<keyword evidence="2" id="KW-1185">Reference proteome</keyword>
<accession>A0A316DF67</accession>
<name>A0A316DF67_9BACT</name>
<proteinExistence type="predicted"/>
<dbReference type="Proteomes" id="UP000245489">
    <property type="component" value="Unassembled WGS sequence"/>
</dbReference>
<gene>
    <name evidence="1" type="ORF">LV89_04850</name>
</gene>
<organism evidence="1 2">
    <name type="scientific">Arcicella aurantiaca</name>
    <dbReference type="NCBI Taxonomy" id="591202"/>
    <lineage>
        <taxon>Bacteria</taxon>
        <taxon>Pseudomonadati</taxon>
        <taxon>Bacteroidota</taxon>
        <taxon>Cytophagia</taxon>
        <taxon>Cytophagales</taxon>
        <taxon>Flectobacillaceae</taxon>
        <taxon>Arcicella</taxon>
    </lineage>
</organism>
<evidence type="ECO:0008006" key="3">
    <source>
        <dbReference type="Google" id="ProtNLM"/>
    </source>
</evidence>
<sequence>MKNYKQAISVSEAQFPVSLQDIGLTTGMNVVNTERSQMVVGEFNGQKNILGVHSGKYSLITNEMLVNTIHKVLMKFPSTFEISIDHHRMMQFQIQVKFLDYIKTVGTEQDKVNCSFIIKNGYDGKQKFGLHGVAMREKSKVKQAYYLSTYRQICANGLHGWVDESVSFEQYVDLLREGKKVKHKELTFDQEKVSQDDVRYTHKHSGINVEQFAVELESSIEALAELYQKAVSGVSNTFQVYSEMSEFKIKNSPNEFMEKIQKRIGANYFPQNLMATALGVLSNEQYRLNLDTPDAWLMYNGINRALANSVKSIVQRNAADEMVFNAISEEVFA</sequence>
<dbReference type="OrthoDB" id="922461at2"/>
<dbReference type="AlphaFoldDB" id="A0A316DF67"/>
<reference evidence="1 2" key="1">
    <citation type="submission" date="2018-05" db="EMBL/GenBank/DDBJ databases">
        <title>Genomic Encyclopedia of Archaeal and Bacterial Type Strains, Phase II (KMG-II): from individual species to whole genera.</title>
        <authorList>
            <person name="Goeker M."/>
        </authorList>
    </citation>
    <scope>NUCLEOTIDE SEQUENCE [LARGE SCALE GENOMIC DNA]</scope>
    <source>
        <strain evidence="1 2">DSM 22214</strain>
    </source>
</reference>
<dbReference type="RefSeq" id="WP_109745550.1">
    <property type="nucleotide sequence ID" value="NZ_QGGO01000048.1"/>
</dbReference>
<evidence type="ECO:0000313" key="1">
    <source>
        <dbReference type="EMBL" id="PWK16684.1"/>
    </source>
</evidence>
<comment type="caution">
    <text evidence="1">The sequence shown here is derived from an EMBL/GenBank/DDBJ whole genome shotgun (WGS) entry which is preliminary data.</text>
</comment>
<evidence type="ECO:0000313" key="2">
    <source>
        <dbReference type="Proteomes" id="UP000245489"/>
    </source>
</evidence>